<reference evidence="3" key="1">
    <citation type="journal article" date="2017" name="Environ. Microbiol. Rep.">
        <title>Genetic Diversity of Marine Anaerobic Ammonium-Oxidizing Bacteria as Revealed by Genomic and Proteomic Analyses of 'Candidatus Scalindua japonica'.</title>
        <authorList>
            <person name="Oshiki M."/>
            <person name="Mizuto K."/>
            <person name="Kimura Z."/>
            <person name="Kindaichi T."/>
            <person name="Satoh H."/>
            <person name="Okabe S."/>
        </authorList>
    </citation>
    <scope>NUCLEOTIDE SEQUENCE [LARGE SCALE GENOMIC DNA]</scope>
    <source>
        <strain evidence="3">husup-a2</strain>
    </source>
</reference>
<dbReference type="Proteomes" id="UP000218542">
    <property type="component" value="Unassembled WGS sequence"/>
</dbReference>
<evidence type="ECO:0000313" key="2">
    <source>
        <dbReference type="EMBL" id="GAX62772.1"/>
    </source>
</evidence>
<dbReference type="InterPro" id="IPR036388">
    <property type="entry name" value="WH-like_DNA-bd_sf"/>
</dbReference>
<proteinExistence type="predicted"/>
<dbReference type="Gene3D" id="1.10.10.10">
    <property type="entry name" value="Winged helix-like DNA-binding domain superfamily/Winged helix DNA-binding domain"/>
    <property type="match status" value="1"/>
</dbReference>
<dbReference type="Pfam" id="PF13518">
    <property type="entry name" value="HTH_28"/>
    <property type="match status" value="1"/>
</dbReference>
<dbReference type="RefSeq" id="WP_096896166.1">
    <property type="nucleotide sequence ID" value="NZ_BAOS01000043.1"/>
</dbReference>
<evidence type="ECO:0000313" key="3">
    <source>
        <dbReference type="Proteomes" id="UP000218542"/>
    </source>
</evidence>
<dbReference type="AlphaFoldDB" id="A0A286U3S7"/>
<dbReference type="OrthoDB" id="52928at2"/>
<dbReference type="SUPFAM" id="SSF46689">
    <property type="entry name" value="Homeodomain-like"/>
    <property type="match status" value="1"/>
</dbReference>
<evidence type="ECO:0000259" key="1">
    <source>
        <dbReference type="Pfam" id="PF13518"/>
    </source>
</evidence>
<gene>
    <name evidence="2" type="ORF">SCALIN_C43_0026</name>
</gene>
<dbReference type="EMBL" id="BAOS01000043">
    <property type="protein sequence ID" value="GAX62772.1"/>
    <property type="molecule type" value="Genomic_DNA"/>
</dbReference>
<dbReference type="InterPro" id="IPR055247">
    <property type="entry name" value="InsJ-like_HTH"/>
</dbReference>
<feature type="domain" description="Insertion element IS150 protein InsJ-like helix-turn-helix" evidence="1">
    <location>
        <begin position="13"/>
        <end position="50"/>
    </location>
</feature>
<accession>A0A286U3S7</accession>
<keyword evidence="3" id="KW-1185">Reference proteome</keyword>
<protein>
    <submittedName>
        <fullName evidence="2">Transposase and inactivated derivative</fullName>
    </submittedName>
</protein>
<dbReference type="InterPro" id="IPR009057">
    <property type="entry name" value="Homeodomain-like_sf"/>
</dbReference>
<name>A0A286U3S7_9BACT</name>
<comment type="caution">
    <text evidence="2">The sequence shown here is derived from an EMBL/GenBank/DDBJ whole genome shotgun (WGS) entry which is preliminary data.</text>
</comment>
<organism evidence="2 3">
    <name type="scientific">Candidatus Scalindua japonica</name>
    <dbReference type="NCBI Taxonomy" id="1284222"/>
    <lineage>
        <taxon>Bacteria</taxon>
        <taxon>Pseudomonadati</taxon>
        <taxon>Planctomycetota</taxon>
        <taxon>Candidatus Brocadiia</taxon>
        <taxon>Candidatus Brocadiales</taxon>
        <taxon>Candidatus Scalinduaceae</taxon>
        <taxon>Candidatus Scalindua</taxon>
    </lineage>
</organism>
<sequence length="51" mass="6119">MQRRLLKSYSEEQKEQVVKECIETNNYGAVSSKHDIPVTTIYGWIRRYKNK</sequence>